<reference evidence="2 3" key="1">
    <citation type="submission" date="2018-10" db="EMBL/GenBank/DDBJ databases">
        <title>A high-quality apple genome assembly.</title>
        <authorList>
            <person name="Hu J."/>
        </authorList>
    </citation>
    <scope>NUCLEOTIDE SEQUENCE [LARGE SCALE GENOMIC DNA]</scope>
    <source>
        <strain evidence="3">cv. HFTH1</strain>
        <tissue evidence="2">Young leaf</tissue>
    </source>
</reference>
<organism evidence="2 3">
    <name type="scientific">Malus domestica</name>
    <name type="common">Apple</name>
    <name type="synonym">Pyrus malus</name>
    <dbReference type="NCBI Taxonomy" id="3750"/>
    <lineage>
        <taxon>Eukaryota</taxon>
        <taxon>Viridiplantae</taxon>
        <taxon>Streptophyta</taxon>
        <taxon>Embryophyta</taxon>
        <taxon>Tracheophyta</taxon>
        <taxon>Spermatophyta</taxon>
        <taxon>Magnoliopsida</taxon>
        <taxon>eudicotyledons</taxon>
        <taxon>Gunneridae</taxon>
        <taxon>Pentapetalae</taxon>
        <taxon>rosids</taxon>
        <taxon>fabids</taxon>
        <taxon>Rosales</taxon>
        <taxon>Rosaceae</taxon>
        <taxon>Amygdaloideae</taxon>
        <taxon>Maleae</taxon>
        <taxon>Malus</taxon>
    </lineage>
</organism>
<proteinExistence type="predicted"/>
<dbReference type="EMBL" id="RDQH01000336">
    <property type="protein sequence ID" value="RXH87086.1"/>
    <property type="molecule type" value="Genomic_DNA"/>
</dbReference>
<accession>A0A498IUZ2</accession>
<sequence>MTSTPSPTATPSPTTTPTTIATALAEMDHVSVHPADPIGHPVPQVQASSTSSVALPVNARRNHRCSRTTDQLPPSGSTTEASGTRPSIQS</sequence>
<name>A0A498IUZ2_MALDO</name>
<evidence type="ECO:0000313" key="3">
    <source>
        <dbReference type="Proteomes" id="UP000290289"/>
    </source>
</evidence>
<comment type="caution">
    <text evidence="2">The sequence shown here is derived from an EMBL/GenBank/DDBJ whole genome shotgun (WGS) entry which is preliminary data.</text>
</comment>
<feature type="region of interest" description="Disordered" evidence="1">
    <location>
        <begin position="30"/>
        <end position="90"/>
    </location>
</feature>
<evidence type="ECO:0000256" key="1">
    <source>
        <dbReference type="SAM" id="MobiDB-lite"/>
    </source>
</evidence>
<gene>
    <name evidence="2" type="ORF">DVH24_028586</name>
</gene>
<dbReference type="AlphaFoldDB" id="A0A498IUZ2"/>
<feature type="compositionally biased region" description="Polar residues" evidence="1">
    <location>
        <begin position="68"/>
        <end position="90"/>
    </location>
</feature>
<evidence type="ECO:0000313" key="2">
    <source>
        <dbReference type="EMBL" id="RXH87086.1"/>
    </source>
</evidence>
<protein>
    <submittedName>
        <fullName evidence="2">Uncharacterized protein</fullName>
    </submittedName>
</protein>
<dbReference type="Proteomes" id="UP000290289">
    <property type="component" value="Chromosome 10"/>
</dbReference>
<keyword evidence="3" id="KW-1185">Reference proteome</keyword>